<comment type="caution">
    <text evidence="3">The sequence shown here is derived from an EMBL/GenBank/DDBJ whole genome shotgun (WGS) entry which is preliminary data.</text>
</comment>
<dbReference type="InterPro" id="IPR050697">
    <property type="entry name" value="Adenylyl/Guanylyl_Cyclase_3/4"/>
</dbReference>
<keyword evidence="3" id="KW-0456">Lyase</keyword>
<dbReference type="InterPro" id="IPR007890">
    <property type="entry name" value="CHASE2"/>
</dbReference>
<dbReference type="EC" id="4.6.1.-" evidence="3"/>
<dbReference type="Gene3D" id="3.30.70.1230">
    <property type="entry name" value="Nucleotide cyclase"/>
    <property type="match status" value="1"/>
</dbReference>
<dbReference type="GO" id="GO:0016829">
    <property type="term" value="F:lyase activity"/>
    <property type="evidence" value="ECO:0007669"/>
    <property type="project" value="UniProtKB-KW"/>
</dbReference>
<keyword evidence="1" id="KW-1133">Transmembrane helix</keyword>
<reference evidence="3 4" key="1">
    <citation type="submission" date="2024-04" db="EMBL/GenBank/DDBJ databases">
        <title>Aurantiacibacter sp. DGU6 16S ribosomal RNA gene Genome sequencing and assembly.</title>
        <authorList>
            <person name="Park S."/>
        </authorList>
    </citation>
    <scope>NUCLEOTIDE SEQUENCE [LARGE SCALE GENOMIC DNA]</scope>
    <source>
        <strain evidence="3 4">DGU6</strain>
    </source>
</reference>
<dbReference type="SUPFAM" id="SSF55073">
    <property type="entry name" value="Nucleotide cyclase"/>
    <property type="match status" value="1"/>
</dbReference>
<feature type="transmembrane region" description="Helical" evidence="1">
    <location>
        <begin position="347"/>
        <end position="366"/>
    </location>
</feature>
<feature type="transmembrane region" description="Helical" evidence="1">
    <location>
        <begin position="399"/>
        <end position="421"/>
    </location>
</feature>
<dbReference type="Pfam" id="PF00211">
    <property type="entry name" value="Guanylate_cyc"/>
    <property type="match status" value="1"/>
</dbReference>
<dbReference type="InterPro" id="IPR001054">
    <property type="entry name" value="A/G_cyclase"/>
</dbReference>
<evidence type="ECO:0000313" key="3">
    <source>
        <dbReference type="EMBL" id="MEL1249120.1"/>
    </source>
</evidence>
<dbReference type="PANTHER" id="PTHR43081">
    <property type="entry name" value="ADENYLATE CYCLASE, TERMINAL-DIFFERENTIATION SPECIFIC-RELATED"/>
    <property type="match status" value="1"/>
</dbReference>
<keyword evidence="1" id="KW-0472">Membrane</keyword>
<accession>A0ABU9I9N2</accession>
<gene>
    <name evidence="3" type="ORF">AAEO60_00390</name>
</gene>
<dbReference type="EMBL" id="JBBYHV010000001">
    <property type="protein sequence ID" value="MEL1249120.1"/>
    <property type="molecule type" value="Genomic_DNA"/>
</dbReference>
<dbReference type="SMART" id="SM01080">
    <property type="entry name" value="CHASE2"/>
    <property type="match status" value="1"/>
</dbReference>
<dbReference type="Proteomes" id="UP001497045">
    <property type="component" value="Unassembled WGS sequence"/>
</dbReference>
<feature type="transmembrane region" description="Helical" evidence="1">
    <location>
        <begin position="373"/>
        <end position="393"/>
    </location>
</feature>
<dbReference type="PANTHER" id="PTHR43081:SF1">
    <property type="entry name" value="ADENYLATE CYCLASE, TERMINAL-DIFFERENTIATION SPECIFIC"/>
    <property type="match status" value="1"/>
</dbReference>
<sequence>MQLFTAGWRSVREAGPQRLVVTAIMLVLALLVSRFSWNIPFTDYAERALYDTRAYMLAEKIEQDERIMMLVYDDNMLIDLEKRSPLDRGVLARALRNIDGMGAKAIGIDILFDQPQEEDAELIEVLRNMQTPTYVAYTTTDANALDIQWRQQQYLEEFIAALDGGNTQIASVRTVADADQVVRGWPEMEAGLPPLLGRAMLIGAGREDLTMPGYTGAIRYRLPTLADTNVIPRIPIATYANDAVLAIPEARADLEPAIAGRYVLIGGDIIDYDRIYTPFSSFIDAVEAPPLHDPDEELTEEQLAAEAEVLAQRETSVRSRRPPGLEMHAEMTAQMLDGAEMVQPSDLFLWAYAVLVVLIAGLTALLELRNWKAVPLLAIQLALFTGLPFFLHARGVDTLGFPAIGPALGWVIAFSTVTSAARAATAVQRQFAEGALGKYLPQSIADEIIEHPELLALGGEKREIYVLFSDLEGFTKMSHAIEPEMVAKLLNRYLEMMSNVILEHGGILDKFIGDAVVAFWGAPISRPDDADRAAQAGWAIYQAGEAFRAEVAAMDPNLPKIGKTRVGLHFGEAVVGNFGGENRIQYTALGDSMNTAARMESGNKAFCSTIMATGDFASRTSLDWWRPMGRVVLSGRSSPVDLFEPAPDFPEADRKALAEALEVLDTDREAGQARLAEIAARYPDDTALAALVTRSTDLNEAGAHVLGSK</sequence>
<dbReference type="RefSeq" id="WP_341671662.1">
    <property type="nucleotide sequence ID" value="NZ_JBBYHV010000001.1"/>
</dbReference>
<evidence type="ECO:0000256" key="1">
    <source>
        <dbReference type="SAM" id="Phobius"/>
    </source>
</evidence>
<dbReference type="PROSITE" id="PS50125">
    <property type="entry name" value="GUANYLATE_CYCLASE_2"/>
    <property type="match status" value="1"/>
</dbReference>
<organism evidence="3 4">
    <name type="scientific">Aurantiacibacter gilvus</name>
    <dbReference type="NCBI Taxonomy" id="3139141"/>
    <lineage>
        <taxon>Bacteria</taxon>
        <taxon>Pseudomonadati</taxon>
        <taxon>Pseudomonadota</taxon>
        <taxon>Alphaproteobacteria</taxon>
        <taxon>Sphingomonadales</taxon>
        <taxon>Erythrobacteraceae</taxon>
        <taxon>Aurantiacibacter</taxon>
    </lineage>
</organism>
<dbReference type="SMART" id="SM00044">
    <property type="entry name" value="CYCc"/>
    <property type="match status" value="1"/>
</dbReference>
<dbReference type="Pfam" id="PF05226">
    <property type="entry name" value="CHASE2"/>
    <property type="match status" value="1"/>
</dbReference>
<evidence type="ECO:0000313" key="4">
    <source>
        <dbReference type="Proteomes" id="UP001497045"/>
    </source>
</evidence>
<dbReference type="InterPro" id="IPR029787">
    <property type="entry name" value="Nucleotide_cyclase"/>
</dbReference>
<keyword evidence="4" id="KW-1185">Reference proteome</keyword>
<evidence type="ECO:0000259" key="2">
    <source>
        <dbReference type="PROSITE" id="PS50125"/>
    </source>
</evidence>
<protein>
    <submittedName>
        <fullName evidence="3">Adenylate/guanylate cyclase domain-containing protein</fullName>
        <ecNumber evidence="3">4.6.1.-</ecNumber>
    </submittedName>
</protein>
<keyword evidence="1" id="KW-0812">Transmembrane</keyword>
<name>A0ABU9I9N2_9SPHN</name>
<feature type="domain" description="Guanylate cyclase" evidence="2">
    <location>
        <begin position="465"/>
        <end position="600"/>
    </location>
</feature>
<dbReference type="CDD" id="cd07302">
    <property type="entry name" value="CHD"/>
    <property type="match status" value="1"/>
</dbReference>
<proteinExistence type="predicted"/>